<dbReference type="AlphaFoldDB" id="A0A211YP29"/>
<evidence type="ECO:0000313" key="3">
    <source>
        <dbReference type="Proteomes" id="UP000196694"/>
    </source>
</evidence>
<protein>
    <recommendedName>
        <fullName evidence="1">CN hydrolase domain-containing protein</fullName>
    </recommendedName>
</protein>
<organism evidence="2 3">
    <name type="scientific">Pyrodictium delaneyi</name>
    <dbReference type="NCBI Taxonomy" id="1273541"/>
    <lineage>
        <taxon>Archaea</taxon>
        <taxon>Thermoproteota</taxon>
        <taxon>Thermoprotei</taxon>
        <taxon>Desulfurococcales</taxon>
        <taxon>Pyrodictiaceae</taxon>
        <taxon>Pyrodictium</taxon>
    </lineage>
</organism>
<dbReference type="EMBL" id="NCQP01000002">
    <property type="protein sequence ID" value="OWJ54739.1"/>
    <property type="molecule type" value="Genomic_DNA"/>
</dbReference>
<dbReference type="Pfam" id="PF00795">
    <property type="entry name" value="CN_hydrolase"/>
    <property type="match status" value="1"/>
</dbReference>
<name>A0A211YP29_9CREN</name>
<reference evidence="2 3" key="1">
    <citation type="submission" date="2017-05" db="EMBL/GenBank/DDBJ databases">
        <title>The draft genome of the hyperthermophilic archaeon 'Pyrodictium delaneyi strain Hulk', an iron and nitrate reducer, reveals the capacity for sulfate reduction.</title>
        <authorList>
            <person name="Demey L.M."/>
            <person name="Miller C."/>
            <person name="Manzella M."/>
            <person name="Reguera G."/>
            <person name="Kashefi K."/>
        </authorList>
    </citation>
    <scope>NUCLEOTIDE SEQUENCE [LARGE SCALE GENOMIC DNA]</scope>
    <source>
        <strain evidence="2 3">Hulk</strain>
    </source>
</reference>
<dbReference type="Proteomes" id="UP000196694">
    <property type="component" value="Unassembled WGS sequence"/>
</dbReference>
<sequence length="292" mass="32170">MVVSAEIVRWSLLQARLGILQYMPGYSPRESGVRVRELLGSARVEADVVLLPEYANVYPAGVPAGELRRRAESLEESIFAEALEWAAVEYGVHVFSGFLERSGDCVYSSVVMVRPGGGVEVVYRKNVLFDALGYRESSVLCRGDKPPSLVEVAGLRVGVIVCFELRFPEMARSLALQGAELVLVPAAWYRGSGKEEQLRFLAQARASENTVYLAIASMTGPDFVGRSMLVDPMGFVVLDAGTREVYVEGMVDMDYLREVRRALPLLELQPVANQAMERALEEAESAEDERGN</sequence>
<comment type="caution">
    <text evidence="2">The sequence shown here is derived from an EMBL/GenBank/DDBJ whole genome shotgun (WGS) entry which is preliminary data.</text>
</comment>
<feature type="domain" description="CN hydrolase" evidence="1">
    <location>
        <begin position="15"/>
        <end position="253"/>
    </location>
</feature>
<dbReference type="InterPro" id="IPR036526">
    <property type="entry name" value="C-N_Hydrolase_sf"/>
</dbReference>
<keyword evidence="3" id="KW-1185">Reference proteome</keyword>
<accession>A0A211YP29</accession>
<dbReference type="InterPro" id="IPR003010">
    <property type="entry name" value="C-N_Hydrolase"/>
</dbReference>
<dbReference type="PROSITE" id="PS50263">
    <property type="entry name" value="CN_HYDROLASE"/>
    <property type="match status" value="1"/>
</dbReference>
<proteinExistence type="predicted"/>
<gene>
    <name evidence="2" type="ORF">Pdsh_03150</name>
</gene>
<dbReference type="PANTHER" id="PTHR23088">
    <property type="entry name" value="NITRILASE-RELATED"/>
    <property type="match status" value="1"/>
</dbReference>
<evidence type="ECO:0000259" key="1">
    <source>
        <dbReference type="PROSITE" id="PS50263"/>
    </source>
</evidence>
<dbReference type="PANTHER" id="PTHR23088:SF27">
    <property type="entry name" value="DEAMINATED GLUTATHIONE AMIDASE"/>
    <property type="match status" value="1"/>
</dbReference>
<dbReference type="Gene3D" id="3.60.110.10">
    <property type="entry name" value="Carbon-nitrogen hydrolase"/>
    <property type="match status" value="1"/>
</dbReference>
<evidence type="ECO:0000313" key="2">
    <source>
        <dbReference type="EMBL" id="OWJ54739.1"/>
    </source>
</evidence>
<dbReference type="SUPFAM" id="SSF56317">
    <property type="entry name" value="Carbon-nitrogen hydrolase"/>
    <property type="match status" value="1"/>
</dbReference>